<dbReference type="Proteomes" id="UP000706039">
    <property type="component" value="Unassembled WGS sequence"/>
</dbReference>
<gene>
    <name evidence="1" type="ORF">K7G82_18890</name>
</gene>
<name>A0ABS7PSQ6_9SPHN</name>
<comment type="caution">
    <text evidence="1">The sequence shown here is derived from an EMBL/GenBank/DDBJ whole genome shotgun (WGS) entry which is preliminary data.</text>
</comment>
<dbReference type="EMBL" id="JAINVV010000009">
    <property type="protein sequence ID" value="MBY8824379.1"/>
    <property type="molecule type" value="Genomic_DNA"/>
</dbReference>
<dbReference type="Pfam" id="PF03500">
    <property type="entry name" value="Cellsynth_D"/>
    <property type="match status" value="1"/>
</dbReference>
<protein>
    <recommendedName>
        <fullName evidence="3">Cellulose synthase</fullName>
    </recommendedName>
</protein>
<dbReference type="InterPro" id="IPR038470">
    <property type="entry name" value="Cellsynth_D_sf"/>
</dbReference>
<evidence type="ECO:0000313" key="2">
    <source>
        <dbReference type="Proteomes" id="UP000706039"/>
    </source>
</evidence>
<accession>A0ABS7PSQ6</accession>
<proteinExistence type="predicted"/>
<evidence type="ECO:0000313" key="1">
    <source>
        <dbReference type="EMBL" id="MBY8824379.1"/>
    </source>
</evidence>
<dbReference type="RefSeq" id="WP_222991491.1">
    <property type="nucleotide sequence ID" value="NZ_JAINVV010000009.1"/>
</dbReference>
<organism evidence="1 2">
    <name type="scientific">Sphingomonas colocasiae</name>
    <dbReference type="NCBI Taxonomy" id="1848973"/>
    <lineage>
        <taxon>Bacteria</taxon>
        <taxon>Pseudomonadati</taxon>
        <taxon>Pseudomonadota</taxon>
        <taxon>Alphaproteobacteria</taxon>
        <taxon>Sphingomonadales</taxon>
        <taxon>Sphingomonadaceae</taxon>
        <taxon>Sphingomonas</taxon>
    </lineage>
</organism>
<dbReference type="InterPro" id="IPR022798">
    <property type="entry name" value="BcsD_bac"/>
</dbReference>
<sequence>MMFQKRIEVDADMKELAILSGYPLLRSHPALLAAMIGEVSDGATEEQARGFFNAVGVRLAAMLQLTEIDDVDELVAQMNALWDALGLGRVSLELDDEGIDIIHSDLPAVLDAGDDGLWMQAAPHILEGAYESWFRSLGSGSALTTRLTRATPGLVELRHGY</sequence>
<evidence type="ECO:0008006" key="3">
    <source>
        <dbReference type="Google" id="ProtNLM"/>
    </source>
</evidence>
<reference evidence="1 2" key="1">
    <citation type="submission" date="2021-08" db="EMBL/GenBank/DDBJ databases">
        <authorList>
            <person name="Tuo L."/>
        </authorList>
    </citation>
    <scope>NUCLEOTIDE SEQUENCE [LARGE SCALE GENOMIC DNA]</scope>
    <source>
        <strain evidence="1 2">JCM 31229</strain>
    </source>
</reference>
<keyword evidence="2" id="KW-1185">Reference proteome</keyword>
<dbReference type="Gene3D" id="3.30.70.2590">
    <property type="match status" value="1"/>
</dbReference>